<dbReference type="SUPFAM" id="SSF46785">
    <property type="entry name" value="Winged helix' DNA-binding domain"/>
    <property type="match status" value="1"/>
</dbReference>
<evidence type="ECO:0000313" key="2">
    <source>
        <dbReference type="Proteomes" id="UP000324101"/>
    </source>
</evidence>
<evidence type="ECO:0000313" key="1">
    <source>
        <dbReference type="EMBL" id="QES54197.1"/>
    </source>
</evidence>
<dbReference type="AlphaFoldDB" id="A0A5P2DIX8"/>
<proteinExistence type="predicted"/>
<accession>A0A5P2DIX8</accession>
<dbReference type="Proteomes" id="UP000324101">
    <property type="component" value="Chromosome"/>
</dbReference>
<dbReference type="Gene3D" id="1.10.10.10">
    <property type="entry name" value="Winged helix-like DNA-binding domain superfamily/Winged helix DNA-binding domain"/>
    <property type="match status" value="1"/>
</dbReference>
<name>A0A5P2DIX8_STRVZ</name>
<dbReference type="InterPro" id="IPR036390">
    <property type="entry name" value="WH_DNA-bd_sf"/>
</dbReference>
<dbReference type="EMBL" id="CP029189">
    <property type="protein sequence ID" value="QES54197.1"/>
    <property type="molecule type" value="Genomic_DNA"/>
</dbReference>
<reference evidence="1 2" key="1">
    <citation type="submission" date="2018-05" db="EMBL/GenBank/DDBJ databases">
        <title>Streptomyces venezuelae.</title>
        <authorList>
            <person name="Kim W."/>
            <person name="Lee N."/>
            <person name="Cho B.-K."/>
        </authorList>
    </citation>
    <scope>NUCLEOTIDE SEQUENCE [LARGE SCALE GENOMIC DNA]</scope>
    <source>
        <strain evidence="1 2">ATCC 21018</strain>
    </source>
</reference>
<organism evidence="1 2">
    <name type="scientific">Streptomyces venezuelae</name>
    <dbReference type="NCBI Taxonomy" id="54571"/>
    <lineage>
        <taxon>Bacteria</taxon>
        <taxon>Bacillati</taxon>
        <taxon>Actinomycetota</taxon>
        <taxon>Actinomycetes</taxon>
        <taxon>Kitasatosporales</taxon>
        <taxon>Streptomycetaceae</taxon>
        <taxon>Streptomyces</taxon>
    </lineage>
</organism>
<sequence length="152" mass="16978">MTTNQYSQEQLAAQPIGYWTREAANLIIGGLRTALAEEQLTQPHWWTLNHIARAPGTWTRTALTAKLTPFDDQNTDFDALYTDLTARGWITETDDHLTLTEAGEAGRLRAHDRNAHVHTRMRQGIDDTEYAATINTLRHLVANLGGNGDLPS</sequence>
<dbReference type="RefSeq" id="WP_150256974.1">
    <property type="nucleotide sequence ID" value="NZ_CP029189.1"/>
</dbReference>
<protein>
    <submittedName>
        <fullName evidence="1">MarR family transcriptional regulator</fullName>
    </submittedName>
</protein>
<gene>
    <name evidence="1" type="ORF">DEJ51_08040</name>
</gene>
<dbReference type="InterPro" id="IPR036388">
    <property type="entry name" value="WH-like_DNA-bd_sf"/>
</dbReference>
<dbReference type="OrthoDB" id="4550567at2"/>